<evidence type="ECO:0000256" key="2">
    <source>
        <dbReference type="ARBA" id="ARBA00022741"/>
    </source>
</evidence>
<evidence type="ECO:0000313" key="7">
    <source>
        <dbReference type="Proteomes" id="UP001164746"/>
    </source>
</evidence>
<dbReference type="InterPro" id="IPR006075">
    <property type="entry name" value="Asn/Gln-tRNA_Trfase_suB/E_cat"/>
</dbReference>
<dbReference type="SUPFAM" id="SSF55931">
    <property type="entry name" value="Glutamine synthetase/guanido kinase"/>
    <property type="match status" value="1"/>
</dbReference>
<keyword evidence="7" id="KW-1185">Reference proteome</keyword>
<gene>
    <name evidence="6" type="ORF">MAR_010946</name>
</gene>
<evidence type="ECO:0000256" key="1">
    <source>
        <dbReference type="ARBA" id="ARBA00022598"/>
    </source>
</evidence>
<dbReference type="PROSITE" id="PS01234">
    <property type="entry name" value="GATB"/>
    <property type="match status" value="1"/>
</dbReference>
<dbReference type="PANTHER" id="PTHR11659:SF0">
    <property type="entry name" value="GLUTAMYL-TRNA(GLN) AMIDOTRANSFERASE SUBUNIT B, MITOCHONDRIAL"/>
    <property type="match status" value="1"/>
</dbReference>
<dbReference type="PANTHER" id="PTHR11659">
    <property type="entry name" value="GLUTAMYL-TRNA GLN AMIDOTRANSFERASE SUBUNIT B MITOCHONDRIAL AND PROKARYOTIC PET112-RELATED"/>
    <property type="match status" value="1"/>
</dbReference>
<keyword evidence="2" id="KW-0547">Nucleotide-binding</keyword>
<dbReference type="InterPro" id="IPR017958">
    <property type="entry name" value="Gln-tRNA_amidoTrfase_suB_CS"/>
</dbReference>
<sequence length="323" mass="35338">MAALKPVCSLCGKISSSTEAKQKPLVWEPVIGLEIHAQIQADSKLFSRSSAKFGSPVNSQVAFLDAALPGTLPVLNRRCVEAGVVTALALQCQLNKVSRFDRKHYFYADLPVGYQITQQDHALANNGVFRYTVFGQQDSDMVEKTVDIFQLQLEQDSGKSLHDELDRQSLIDLNRAGCALMEIVTAPGFSSGDDARSFVRDMRQLLITLGTCDGKMSEGSLRVDANISVHRPGEPLGVRTEVKNLNSMRSVRKAIGVHCAVHRVSLATSQAAKLIPEINDFQGWLPMSSGTQVCPALELSLRHIDSIEPSTVDILLKSSWFAD</sequence>
<dbReference type="InterPro" id="IPR017959">
    <property type="entry name" value="Asn/Gln-tRNA_amidoTrfase_suB/E"/>
</dbReference>
<organism evidence="6 7">
    <name type="scientific">Mya arenaria</name>
    <name type="common">Soft-shell clam</name>
    <dbReference type="NCBI Taxonomy" id="6604"/>
    <lineage>
        <taxon>Eukaryota</taxon>
        <taxon>Metazoa</taxon>
        <taxon>Spiralia</taxon>
        <taxon>Lophotrochozoa</taxon>
        <taxon>Mollusca</taxon>
        <taxon>Bivalvia</taxon>
        <taxon>Autobranchia</taxon>
        <taxon>Heteroconchia</taxon>
        <taxon>Euheterodonta</taxon>
        <taxon>Imparidentia</taxon>
        <taxon>Neoheterodontei</taxon>
        <taxon>Myida</taxon>
        <taxon>Myoidea</taxon>
        <taxon>Myidae</taxon>
        <taxon>Mya</taxon>
    </lineage>
</organism>
<keyword evidence="3" id="KW-0067">ATP-binding</keyword>
<keyword evidence="1" id="KW-0436">Ligase</keyword>
<reference evidence="6" key="1">
    <citation type="submission" date="2022-11" db="EMBL/GenBank/DDBJ databases">
        <title>Centuries of genome instability and evolution in soft-shell clam transmissible cancer (bioRxiv).</title>
        <authorList>
            <person name="Hart S.F.M."/>
            <person name="Yonemitsu M.A."/>
            <person name="Giersch R.M."/>
            <person name="Beal B.F."/>
            <person name="Arriagada G."/>
            <person name="Davis B.W."/>
            <person name="Ostrander E.A."/>
            <person name="Goff S.P."/>
            <person name="Metzger M.J."/>
        </authorList>
    </citation>
    <scope>NUCLEOTIDE SEQUENCE</scope>
    <source>
        <strain evidence="6">MELC-2E11</strain>
        <tissue evidence="6">Siphon/mantle</tissue>
    </source>
</reference>
<dbReference type="Proteomes" id="UP001164746">
    <property type="component" value="Chromosome 14"/>
</dbReference>
<dbReference type="Pfam" id="PF02934">
    <property type="entry name" value="GatB_N"/>
    <property type="match status" value="1"/>
</dbReference>
<accession>A0ABY7FW12</accession>
<feature type="domain" description="Aspartyl/Glutamyl-tRNA(Gln) amidotransferase subunit B/E catalytic" evidence="5">
    <location>
        <begin position="30"/>
        <end position="260"/>
    </location>
</feature>
<name>A0ABY7FW12_MYAAR</name>
<dbReference type="EMBL" id="CP111025">
    <property type="protein sequence ID" value="WAR25242.1"/>
    <property type="molecule type" value="Genomic_DNA"/>
</dbReference>
<evidence type="ECO:0000259" key="5">
    <source>
        <dbReference type="Pfam" id="PF02934"/>
    </source>
</evidence>
<proteinExistence type="predicted"/>
<protein>
    <submittedName>
        <fullName evidence="6">GATB-like protein</fullName>
    </submittedName>
</protein>
<keyword evidence="4" id="KW-0648">Protein biosynthesis</keyword>
<evidence type="ECO:0000256" key="3">
    <source>
        <dbReference type="ARBA" id="ARBA00022840"/>
    </source>
</evidence>
<evidence type="ECO:0000313" key="6">
    <source>
        <dbReference type="EMBL" id="WAR25242.1"/>
    </source>
</evidence>
<evidence type="ECO:0000256" key="4">
    <source>
        <dbReference type="ARBA" id="ARBA00022917"/>
    </source>
</evidence>
<dbReference type="InterPro" id="IPR014746">
    <property type="entry name" value="Gln_synth/guanido_kin_cat_dom"/>
</dbReference>